<keyword evidence="8" id="KW-1185">Reference proteome</keyword>
<feature type="transmembrane region" description="Helical" evidence="6">
    <location>
        <begin position="125"/>
        <end position="146"/>
    </location>
</feature>
<feature type="transmembrane region" description="Helical" evidence="6">
    <location>
        <begin position="231"/>
        <end position="250"/>
    </location>
</feature>
<dbReference type="PANTHER" id="PTHR10010">
    <property type="entry name" value="SOLUTE CARRIER FAMILY 34 SODIUM PHOSPHATE , MEMBER 2-RELATED"/>
    <property type="match status" value="1"/>
</dbReference>
<evidence type="ECO:0000256" key="6">
    <source>
        <dbReference type="SAM" id="Phobius"/>
    </source>
</evidence>
<comment type="caution">
    <text evidence="7">The sequence shown here is derived from an EMBL/GenBank/DDBJ whole genome shotgun (WGS) entry which is preliminary data.</text>
</comment>
<dbReference type="InterPro" id="IPR003841">
    <property type="entry name" value="Na/Pi_transpt"/>
</dbReference>
<feature type="transmembrane region" description="Helical" evidence="6">
    <location>
        <begin position="44"/>
        <end position="66"/>
    </location>
</feature>
<comment type="subcellular location">
    <subcellularLocation>
        <location evidence="1">Cell membrane</location>
        <topology evidence="1">Multi-pass membrane protein</topology>
    </subcellularLocation>
</comment>
<feature type="transmembrane region" description="Helical" evidence="6">
    <location>
        <begin position="280"/>
        <end position="299"/>
    </location>
</feature>
<keyword evidence="5 6" id="KW-0472">Membrane</keyword>
<dbReference type="EMBL" id="JASVEJ010000032">
    <property type="protein sequence ID" value="MDL5057502.1"/>
    <property type="molecule type" value="Genomic_DNA"/>
</dbReference>
<dbReference type="Proteomes" id="UP001230986">
    <property type="component" value="Unassembled WGS sequence"/>
</dbReference>
<evidence type="ECO:0000256" key="1">
    <source>
        <dbReference type="ARBA" id="ARBA00004651"/>
    </source>
</evidence>
<keyword evidence="4 6" id="KW-1133">Transmembrane helix</keyword>
<evidence type="ECO:0000256" key="5">
    <source>
        <dbReference type="ARBA" id="ARBA00023136"/>
    </source>
</evidence>
<feature type="transmembrane region" description="Helical" evidence="6">
    <location>
        <begin position="78"/>
        <end position="98"/>
    </location>
</feature>
<sequence length="418" mass="44850">MKRISQVLPQGQIWKFMGLLLALLIFFTSLELLGDAFELMGEDAAEFLLATTANPIAGVFVGILATTLVQSSSTSTSLTVALVASGTLGVAGAIPIMLGANIGTSVTNTIVALGHFHNRDEFRKAFTGALVLDFFNIIAVAIFLPLELFFNVLSWPATQVTNLIVGIGAIELFSPIDVVVEPLAGLIVGLTQETGWLVLIIAFALLYFALRSLVKLLKALLNEDLEGKIKKYLFGSWWQAMLFGLLITIAVQSSSITTSVIIPLIALAVVAALQALPYFLGANIGTSTTALIAALSLAGNGDAEGIASLLVALVHMVFDILAIALLFPLKKVREIPVWLAQKSVSWITANRITAIAYIAALFYLLPFGAAWLTNDWDIATFYEPTVPEQIQGEVVTDLEDAQDRDLTDITDPDSTPQE</sequence>
<evidence type="ECO:0000313" key="8">
    <source>
        <dbReference type="Proteomes" id="UP001230986"/>
    </source>
</evidence>
<dbReference type="PANTHER" id="PTHR10010:SF46">
    <property type="entry name" value="SODIUM-DEPENDENT PHOSPHATE TRANSPORT PROTEIN 2B"/>
    <property type="match status" value="1"/>
</dbReference>
<feature type="transmembrane region" description="Helical" evidence="6">
    <location>
        <begin position="305"/>
        <end position="327"/>
    </location>
</feature>
<dbReference type="RefSeq" id="WP_284477156.1">
    <property type="nucleotide sequence ID" value="NZ_JASVEJ010000032.1"/>
</dbReference>
<keyword evidence="2" id="KW-1003">Cell membrane</keyword>
<proteinExistence type="predicted"/>
<feature type="transmembrane region" description="Helical" evidence="6">
    <location>
        <begin position="348"/>
        <end position="372"/>
    </location>
</feature>
<gene>
    <name evidence="7" type="ORF">QQ055_08525</name>
</gene>
<accession>A0ABT7LZS5</accession>
<feature type="transmembrane region" description="Helical" evidence="6">
    <location>
        <begin position="194"/>
        <end position="210"/>
    </location>
</feature>
<feature type="transmembrane region" description="Helical" evidence="6">
    <location>
        <begin position="256"/>
        <end position="273"/>
    </location>
</feature>
<name>A0ABT7LZS5_9CYAN</name>
<dbReference type="Pfam" id="PF02690">
    <property type="entry name" value="Na_Pi_cotrans"/>
    <property type="match status" value="2"/>
</dbReference>
<evidence type="ECO:0000256" key="4">
    <source>
        <dbReference type="ARBA" id="ARBA00022989"/>
    </source>
</evidence>
<evidence type="ECO:0000256" key="2">
    <source>
        <dbReference type="ARBA" id="ARBA00022475"/>
    </source>
</evidence>
<reference evidence="7 8" key="1">
    <citation type="submission" date="2023-06" db="EMBL/GenBank/DDBJ databases">
        <title>Whole genome sequence of Oscillatoria calcuttensis NRMC-F 0142.</title>
        <authorList>
            <person name="Shakena Fathima T."/>
            <person name="Muralitharan G."/>
            <person name="Thajuddin N."/>
        </authorList>
    </citation>
    <scope>NUCLEOTIDE SEQUENCE [LARGE SCALE GENOMIC DNA]</scope>
    <source>
        <strain evidence="7 8">NRMC-F 0142</strain>
    </source>
</reference>
<feature type="transmembrane region" description="Helical" evidence="6">
    <location>
        <begin position="153"/>
        <end position="174"/>
    </location>
</feature>
<keyword evidence="3 6" id="KW-0812">Transmembrane</keyword>
<dbReference type="NCBIfam" id="NF037997">
    <property type="entry name" value="Na_Pi_symport"/>
    <property type="match status" value="2"/>
</dbReference>
<protein>
    <submittedName>
        <fullName evidence="7">Na/Pi symporter</fullName>
    </submittedName>
</protein>
<organism evidence="7 8">
    <name type="scientific">Geitlerinema calcuttense NRMC-F 0142</name>
    <dbReference type="NCBI Taxonomy" id="2922238"/>
    <lineage>
        <taxon>Bacteria</taxon>
        <taxon>Bacillati</taxon>
        <taxon>Cyanobacteriota</taxon>
        <taxon>Cyanophyceae</taxon>
        <taxon>Geitlerinematales</taxon>
        <taxon>Geitlerinemataceae</taxon>
        <taxon>Geitlerinema</taxon>
    </lineage>
</organism>
<evidence type="ECO:0000313" key="7">
    <source>
        <dbReference type="EMBL" id="MDL5057502.1"/>
    </source>
</evidence>
<evidence type="ECO:0000256" key="3">
    <source>
        <dbReference type="ARBA" id="ARBA00022692"/>
    </source>
</evidence>